<proteinExistence type="predicted"/>
<dbReference type="PANTHER" id="PTHR13315">
    <property type="entry name" value="METALLO PHOSPHOESTERASE RELATED"/>
    <property type="match status" value="1"/>
</dbReference>
<feature type="transmembrane region" description="Helical" evidence="5">
    <location>
        <begin position="340"/>
        <end position="359"/>
    </location>
</feature>
<organism evidence="7 8">
    <name type="scientific">Suhomyces tanzawaensis NRRL Y-17324</name>
    <dbReference type="NCBI Taxonomy" id="984487"/>
    <lineage>
        <taxon>Eukaryota</taxon>
        <taxon>Fungi</taxon>
        <taxon>Dikarya</taxon>
        <taxon>Ascomycota</taxon>
        <taxon>Saccharomycotina</taxon>
        <taxon>Pichiomycetes</taxon>
        <taxon>Debaryomycetaceae</taxon>
        <taxon>Suhomyces</taxon>
    </lineage>
</organism>
<keyword evidence="2 5" id="KW-0812">Transmembrane</keyword>
<dbReference type="OrthoDB" id="5977743at2759"/>
<dbReference type="AlphaFoldDB" id="A0A1E4SLZ7"/>
<keyword evidence="8" id="KW-1185">Reference proteome</keyword>
<evidence type="ECO:0000256" key="1">
    <source>
        <dbReference type="ARBA" id="ARBA00004141"/>
    </source>
</evidence>
<dbReference type="PANTHER" id="PTHR13315:SF4">
    <property type="entry name" value="METALLOPHOSPHOESTERASE, ISOFORM E"/>
    <property type="match status" value="1"/>
</dbReference>
<keyword evidence="3 5" id="KW-1133">Transmembrane helix</keyword>
<dbReference type="GO" id="GO:0006506">
    <property type="term" value="P:GPI anchor biosynthetic process"/>
    <property type="evidence" value="ECO:0007669"/>
    <property type="project" value="InterPro"/>
</dbReference>
<keyword evidence="4 5" id="KW-0472">Membrane</keyword>
<dbReference type="InterPro" id="IPR029052">
    <property type="entry name" value="Metallo-depent_PP-like"/>
</dbReference>
<evidence type="ECO:0000256" key="3">
    <source>
        <dbReference type="ARBA" id="ARBA00022989"/>
    </source>
</evidence>
<feature type="transmembrane region" description="Helical" evidence="5">
    <location>
        <begin position="12"/>
        <end position="30"/>
    </location>
</feature>
<name>A0A1E4SLZ7_9ASCO</name>
<dbReference type="GO" id="GO:0016020">
    <property type="term" value="C:membrane"/>
    <property type="evidence" value="ECO:0007669"/>
    <property type="project" value="UniProtKB-SubCell"/>
</dbReference>
<evidence type="ECO:0000256" key="5">
    <source>
        <dbReference type="SAM" id="Phobius"/>
    </source>
</evidence>
<evidence type="ECO:0000256" key="2">
    <source>
        <dbReference type="ARBA" id="ARBA00022692"/>
    </source>
</evidence>
<dbReference type="Gene3D" id="3.60.21.10">
    <property type="match status" value="1"/>
</dbReference>
<accession>A0A1E4SLZ7</accession>
<dbReference type="SUPFAM" id="SSF56300">
    <property type="entry name" value="Metallo-dependent phosphatases"/>
    <property type="match status" value="1"/>
</dbReference>
<feature type="domain" description="Calcineurin-like phosphoesterase" evidence="6">
    <location>
        <begin position="84"/>
        <end position="281"/>
    </location>
</feature>
<gene>
    <name evidence="7" type="ORF">CANTADRAFT_46772</name>
</gene>
<comment type="subcellular location">
    <subcellularLocation>
        <location evidence="1">Membrane</location>
        <topology evidence="1">Multi-pass membrane protein</topology>
    </subcellularLocation>
</comment>
<dbReference type="GO" id="GO:0005783">
    <property type="term" value="C:endoplasmic reticulum"/>
    <property type="evidence" value="ECO:0007669"/>
    <property type="project" value="TreeGrafter"/>
</dbReference>
<evidence type="ECO:0000259" key="6">
    <source>
        <dbReference type="Pfam" id="PF00149"/>
    </source>
</evidence>
<evidence type="ECO:0000313" key="8">
    <source>
        <dbReference type="Proteomes" id="UP000094285"/>
    </source>
</evidence>
<dbReference type="RefSeq" id="XP_020065671.1">
    <property type="nucleotide sequence ID" value="XM_020209380.1"/>
</dbReference>
<dbReference type="GeneID" id="30983516"/>
<evidence type="ECO:0000256" key="4">
    <source>
        <dbReference type="ARBA" id="ARBA00023136"/>
    </source>
</evidence>
<protein>
    <submittedName>
        <fullName evidence="7">Metallo-dependent phosphatase</fullName>
    </submittedName>
</protein>
<dbReference type="InterPro" id="IPR033308">
    <property type="entry name" value="PGAP5/Cdc1/Ted1"/>
</dbReference>
<dbReference type="STRING" id="984487.A0A1E4SLZ7"/>
<feature type="transmembrane region" description="Helical" evidence="5">
    <location>
        <begin position="455"/>
        <end position="473"/>
    </location>
</feature>
<dbReference type="InterPro" id="IPR004843">
    <property type="entry name" value="Calcineurin-like_PHP"/>
</dbReference>
<sequence>MIRVFIPKFRSIHHLVVILLIVWIGTFAYHERLAPGSAARHCLWPAVQAPTNVLLVADPQLIDNHTYPGRFGPLLTLSQHTVDAYLKRNYKALLTSLKPDYVVFLGDLLDNARDSSDAYFANEHRRFQGIFQTPYPYQQGSNLLLNTPGNHDIGFGDGVNQAARTRFINTYGDVNTVTTIADVDFYSLDSLSYSADAVEINHEARAFVGSVGPKSRPRILLSHVPLYRDSAKSCGPLRESAYMDVAGHGYQYKNNLDQELSRTLIQNIQPDVIFSGDDHDYCDIVHAPVDGLETREITVKSISMAMGIKYPAVQLLSFNSNTTLTYDTQICYLQTPYINVANYIFLAVATGLLVLLWNIKQKSPRYTYSSILPMTDEYKPSANARKISNFLKEQDQLDVPDGPTRTNSSSYYLYSSNSYTTKSSSNSGLSNIFSKAKTAITVFVRKWNLLPFFKHSMLLGTLVICIYYFGFILTL</sequence>
<dbReference type="Pfam" id="PF00149">
    <property type="entry name" value="Metallophos"/>
    <property type="match status" value="1"/>
</dbReference>
<dbReference type="Proteomes" id="UP000094285">
    <property type="component" value="Unassembled WGS sequence"/>
</dbReference>
<dbReference type="EMBL" id="KV453910">
    <property type="protein sequence ID" value="ODV80549.1"/>
    <property type="molecule type" value="Genomic_DNA"/>
</dbReference>
<dbReference type="GO" id="GO:0016787">
    <property type="term" value="F:hydrolase activity"/>
    <property type="evidence" value="ECO:0007669"/>
    <property type="project" value="InterPro"/>
</dbReference>
<evidence type="ECO:0000313" key="7">
    <source>
        <dbReference type="EMBL" id="ODV80549.1"/>
    </source>
</evidence>
<reference evidence="8" key="1">
    <citation type="submission" date="2016-05" db="EMBL/GenBank/DDBJ databases">
        <title>Comparative genomics of biotechnologically important yeasts.</title>
        <authorList>
            <consortium name="DOE Joint Genome Institute"/>
            <person name="Riley R."/>
            <person name="Haridas S."/>
            <person name="Wolfe K.H."/>
            <person name="Lopes M.R."/>
            <person name="Hittinger C.T."/>
            <person name="Goker M."/>
            <person name="Salamov A."/>
            <person name="Wisecaver J."/>
            <person name="Long T.M."/>
            <person name="Aerts A.L."/>
            <person name="Barry K."/>
            <person name="Choi C."/>
            <person name="Clum A."/>
            <person name="Coughlan A.Y."/>
            <person name="Deshpande S."/>
            <person name="Douglass A.P."/>
            <person name="Hanson S.J."/>
            <person name="Klenk H.-P."/>
            <person name="Labutti K."/>
            <person name="Lapidus A."/>
            <person name="Lindquist E."/>
            <person name="Lipzen A."/>
            <person name="Meier-Kolthoff J.P."/>
            <person name="Ohm R.A."/>
            <person name="Otillar R.P."/>
            <person name="Pangilinan J."/>
            <person name="Peng Y."/>
            <person name="Rokas A."/>
            <person name="Rosa C.A."/>
            <person name="Scheuner C."/>
            <person name="Sibirny A.A."/>
            <person name="Slot J.C."/>
            <person name="Stielow J.B."/>
            <person name="Sun H."/>
            <person name="Kurtzman C.P."/>
            <person name="Blackwell M."/>
            <person name="Grigoriev I.V."/>
            <person name="Jeffries T.W."/>
        </authorList>
    </citation>
    <scope>NUCLEOTIDE SEQUENCE [LARGE SCALE GENOMIC DNA]</scope>
    <source>
        <strain evidence="8">NRRL Y-17324</strain>
    </source>
</reference>